<evidence type="ECO:0000256" key="1">
    <source>
        <dbReference type="SAM" id="Phobius"/>
    </source>
</evidence>
<evidence type="ECO:0000313" key="2">
    <source>
        <dbReference type="EMBL" id="MEQ2208856.1"/>
    </source>
</evidence>
<reference evidence="2 3" key="1">
    <citation type="submission" date="2021-06" db="EMBL/GenBank/DDBJ databases">
        <authorList>
            <person name="Palmer J.M."/>
        </authorList>
    </citation>
    <scope>NUCLEOTIDE SEQUENCE [LARGE SCALE GENOMIC DNA]</scope>
    <source>
        <strain evidence="2 3">XC_2019</strain>
        <tissue evidence="2">Muscle</tissue>
    </source>
</reference>
<feature type="non-terminal residue" evidence="2">
    <location>
        <position position="1"/>
    </location>
</feature>
<keyword evidence="1" id="KW-0812">Transmembrane</keyword>
<accession>A0ABV0RLP9</accession>
<feature type="transmembrane region" description="Helical" evidence="1">
    <location>
        <begin position="21"/>
        <end position="49"/>
    </location>
</feature>
<comment type="caution">
    <text evidence="2">The sequence shown here is derived from an EMBL/GenBank/DDBJ whole genome shotgun (WGS) entry which is preliminary data.</text>
</comment>
<name>A0ABV0RLP9_9TELE</name>
<organism evidence="2 3">
    <name type="scientific">Xenoophorus captivus</name>
    <dbReference type="NCBI Taxonomy" id="1517983"/>
    <lineage>
        <taxon>Eukaryota</taxon>
        <taxon>Metazoa</taxon>
        <taxon>Chordata</taxon>
        <taxon>Craniata</taxon>
        <taxon>Vertebrata</taxon>
        <taxon>Euteleostomi</taxon>
        <taxon>Actinopterygii</taxon>
        <taxon>Neopterygii</taxon>
        <taxon>Teleostei</taxon>
        <taxon>Neoteleostei</taxon>
        <taxon>Acanthomorphata</taxon>
        <taxon>Ovalentaria</taxon>
        <taxon>Atherinomorphae</taxon>
        <taxon>Cyprinodontiformes</taxon>
        <taxon>Goodeidae</taxon>
        <taxon>Xenoophorus</taxon>
    </lineage>
</organism>
<keyword evidence="3" id="KW-1185">Reference proteome</keyword>
<sequence length="123" mass="14416">EKAPGTLVSLYLFCNFLHLDILVLLYFSCWCMTIFNVFLLFIGGVWCLLDETMHQKRRSSNVTADAIVEVERYMAEVNLRRHEDPLEYWHTQTHVYPYCLARECFPRLGGSSADEETAFNQKQ</sequence>
<dbReference type="EMBL" id="JAHRIN010050779">
    <property type="protein sequence ID" value="MEQ2208856.1"/>
    <property type="molecule type" value="Genomic_DNA"/>
</dbReference>
<keyword evidence="1" id="KW-0472">Membrane</keyword>
<proteinExistence type="predicted"/>
<evidence type="ECO:0008006" key="4">
    <source>
        <dbReference type="Google" id="ProtNLM"/>
    </source>
</evidence>
<gene>
    <name evidence="2" type="ORF">XENOCAPTIV_017594</name>
</gene>
<evidence type="ECO:0000313" key="3">
    <source>
        <dbReference type="Proteomes" id="UP001434883"/>
    </source>
</evidence>
<dbReference type="Proteomes" id="UP001434883">
    <property type="component" value="Unassembled WGS sequence"/>
</dbReference>
<protein>
    <recommendedName>
        <fullName evidence="4">HAT C-terminal dimerisation domain-containing protein</fullName>
    </recommendedName>
</protein>
<keyword evidence="1" id="KW-1133">Transmembrane helix</keyword>